<proteinExistence type="inferred from homology"/>
<dbReference type="PANTHER" id="PTHR34696">
    <property type="entry name" value="PHOSPHORIBOSYLFORMYLGLYCINAMIDINE SYNTHASE SUBUNIT PURS"/>
    <property type="match status" value="1"/>
</dbReference>
<reference evidence="7 8" key="1">
    <citation type="submission" date="2018-06" db="EMBL/GenBank/DDBJ databases">
        <title>Extensive metabolic versatility and redundancy in microbially diverse, dynamic hydrothermal sediments.</title>
        <authorList>
            <person name="Dombrowski N."/>
            <person name="Teske A."/>
            <person name="Baker B.J."/>
        </authorList>
    </citation>
    <scope>NUCLEOTIDE SEQUENCE [LARGE SCALE GENOMIC DNA]</scope>
    <source>
        <strain evidence="7">B47_G16</strain>
    </source>
</reference>
<evidence type="ECO:0000256" key="4">
    <source>
        <dbReference type="ARBA" id="ARBA00022755"/>
    </source>
</evidence>
<keyword evidence="5 6" id="KW-0067">ATP-binding</keyword>
<dbReference type="GO" id="GO:0004642">
    <property type="term" value="F:phosphoribosylformylglycinamidine synthase activity"/>
    <property type="evidence" value="ECO:0007669"/>
    <property type="project" value="UniProtKB-UniRule"/>
</dbReference>
<dbReference type="NCBIfam" id="NF004630">
    <property type="entry name" value="PRK05974.1"/>
    <property type="match status" value="1"/>
</dbReference>
<dbReference type="UniPathway" id="UPA00074">
    <property type="reaction ID" value="UER00128"/>
</dbReference>
<dbReference type="HAMAP" id="MF_01926">
    <property type="entry name" value="PurS"/>
    <property type="match status" value="1"/>
</dbReference>
<dbReference type="Pfam" id="PF02700">
    <property type="entry name" value="PurS"/>
    <property type="match status" value="1"/>
</dbReference>
<dbReference type="PANTHER" id="PTHR34696:SF1">
    <property type="entry name" value="PHOSPHORIBOSYLFORMYLGLYCINAMIDINE SYNTHASE SUBUNIT PURS"/>
    <property type="match status" value="1"/>
</dbReference>
<comment type="catalytic activity">
    <reaction evidence="6">
        <text>N(2)-formyl-N(1)-(5-phospho-beta-D-ribosyl)glycinamide + L-glutamine + ATP + H2O = 2-formamido-N(1)-(5-O-phospho-beta-D-ribosyl)acetamidine + L-glutamate + ADP + phosphate + H(+)</text>
        <dbReference type="Rhea" id="RHEA:17129"/>
        <dbReference type="ChEBI" id="CHEBI:15377"/>
        <dbReference type="ChEBI" id="CHEBI:15378"/>
        <dbReference type="ChEBI" id="CHEBI:29985"/>
        <dbReference type="ChEBI" id="CHEBI:30616"/>
        <dbReference type="ChEBI" id="CHEBI:43474"/>
        <dbReference type="ChEBI" id="CHEBI:58359"/>
        <dbReference type="ChEBI" id="CHEBI:147286"/>
        <dbReference type="ChEBI" id="CHEBI:147287"/>
        <dbReference type="ChEBI" id="CHEBI:456216"/>
        <dbReference type="EC" id="6.3.5.3"/>
    </reaction>
</comment>
<dbReference type="GO" id="GO:0005737">
    <property type="term" value="C:cytoplasm"/>
    <property type="evidence" value="ECO:0007669"/>
    <property type="project" value="UniProtKB-SubCell"/>
</dbReference>
<accession>A0A497E4L1</accession>
<dbReference type="EMBL" id="QMPZ01000039">
    <property type="protein sequence ID" value="RLE09574.1"/>
    <property type="molecule type" value="Genomic_DNA"/>
</dbReference>
<dbReference type="SUPFAM" id="SSF82697">
    <property type="entry name" value="PurS-like"/>
    <property type="match status" value="1"/>
</dbReference>
<dbReference type="EC" id="6.3.5.3" evidence="6"/>
<comment type="function">
    <text evidence="6">Part of the phosphoribosylformylglycinamidine synthase complex involved in the purines biosynthetic pathway. Catalyzes the ATP-dependent conversion of formylglycinamide ribonucleotide (FGAR) and glutamine to yield formylglycinamidine ribonucleotide (FGAM) and glutamate. The FGAM synthase complex is composed of three subunits. PurQ produces an ammonia molecule by converting glutamine to glutamate. PurL transfers the ammonia molecule to FGAR to form FGAM in an ATP-dependent manner. PurS interacts with PurQ and PurL and is thought to assist in the transfer of the ammonia molecule from PurQ to PurL.</text>
</comment>
<evidence type="ECO:0000256" key="3">
    <source>
        <dbReference type="ARBA" id="ARBA00022741"/>
    </source>
</evidence>
<evidence type="ECO:0000313" key="7">
    <source>
        <dbReference type="EMBL" id="RLE09574.1"/>
    </source>
</evidence>
<comment type="similarity">
    <text evidence="6">Belongs to the PurS family.</text>
</comment>
<dbReference type="InterPro" id="IPR003850">
    <property type="entry name" value="PurS"/>
</dbReference>
<keyword evidence="3 6" id="KW-0547">Nucleotide-binding</keyword>
<evidence type="ECO:0000256" key="2">
    <source>
        <dbReference type="ARBA" id="ARBA00022598"/>
    </source>
</evidence>
<keyword evidence="2 6" id="KW-0436">Ligase</keyword>
<gene>
    <name evidence="6" type="primary">purS</name>
    <name evidence="7" type="ORF">DRJ00_03860</name>
</gene>
<dbReference type="Proteomes" id="UP000279422">
    <property type="component" value="Unassembled WGS sequence"/>
</dbReference>
<evidence type="ECO:0000256" key="5">
    <source>
        <dbReference type="ARBA" id="ARBA00022840"/>
    </source>
</evidence>
<dbReference type="GO" id="GO:0005524">
    <property type="term" value="F:ATP binding"/>
    <property type="evidence" value="ECO:0007669"/>
    <property type="project" value="UniProtKB-UniRule"/>
</dbReference>
<comment type="pathway">
    <text evidence="6">Purine metabolism; IMP biosynthesis via de novo pathway; 5-amino-1-(5-phospho-D-ribosyl)imidazole from N(2)-formyl-N(1)-(5-phospho-D-ribosyl)glycinamide: step 1/2.</text>
</comment>
<comment type="caution">
    <text evidence="7">The sequence shown here is derived from an EMBL/GenBank/DDBJ whole genome shotgun (WGS) entry which is preliminary data.</text>
</comment>
<keyword evidence="1 6" id="KW-0963">Cytoplasm</keyword>
<dbReference type="Gene3D" id="3.30.1280.10">
    <property type="entry name" value="Phosphoribosylformylglycinamidine synthase subunit PurS"/>
    <property type="match status" value="1"/>
</dbReference>
<name>A0A497E4L1_UNCAE</name>
<comment type="subcellular location">
    <subcellularLocation>
        <location evidence="6">Cytoplasm</location>
    </subcellularLocation>
</comment>
<evidence type="ECO:0000313" key="8">
    <source>
        <dbReference type="Proteomes" id="UP000279422"/>
    </source>
</evidence>
<sequence length="86" mass="9608">MFEVKIYVSLKKGVADPQGATIKGALEALGYGGIEDVRMGKYIQIKINSSSKQDAEKKIKEMCEKLLVNPVIERYSYEISLPDRSP</sequence>
<dbReference type="NCBIfam" id="TIGR00302">
    <property type="entry name" value="phosphoribosylformylglycinamidine synthase subunit PurS"/>
    <property type="match status" value="1"/>
</dbReference>
<dbReference type="InterPro" id="IPR036604">
    <property type="entry name" value="PurS-like_sf"/>
</dbReference>
<evidence type="ECO:0000256" key="6">
    <source>
        <dbReference type="HAMAP-Rule" id="MF_01926"/>
    </source>
</evidence>
<evidence type="ECO:0000256" key="1">
    <source>
        <dbReference type="ARBA" id="ARBA00022490"/>
    </source>
</evidence>
<protein>
    <recommendedName>
        <fullName evidence="6">Phosphoribosylformylglycinamidine synthase subunit PurS</fullName>
        <shortName evidence="6">FGAM synthase</shortName>
        <ecNumber evidence="6">6.3.5.3</ecNumber>
    </recommendedName>
    <alternativeName>
        <fullName evidence="6">Formylglycinamide ribonucleotide amidotransferase subunit III</fullName>
        <shortName evidence="6">FGAR amidotransferase III</shortName>
        <shortName evidence="6">FGAR-AT III</shortName>
    </alternativeName>
    <alternativeName>
        <fullName evidence="6">Phosphoribosylformylglycinamidine synthase subunit III</fullName>
    </alternativeName>
</protein>
<organism evidence="7 8">
    <name type="scientific">Aerophobetes bacterium</name>
    <dbReference type="NCBI Taxonomy" id="2030807"/>
    <lineage>
        <taxon>Bacteria</taxon>
        <taxon>Candidatus Aerophobota</taxon>
    </lineage>
</organism>
<comment type="subunit">
    <text evidence="6">Part of the FGAM synthase complex composed of 1 PurL, 1 PurQ and 2 PurS subunits.</text>
</comment>
<keyword evidence="4 6" id="KW-0658">Purine biosynthesis</keyword>
<dbReference type="GO" id="GO:0006189">
    <property type="term" value="P:'de novo' IMP biosynthetic process"/>
    <property type="evidence" value="ECO:0007669"/>
    <property type="project" value="UniProtKB-UniRule"/>
</dbReference>
<dbReference type="AlphaFoldDB" id="A0A497E4L1"/>